<dbReference type="Gene3D" id="3.80.10.10">
    <property type="entry name" value="Ribonuclease Inhibitor"/>
    <property type="match status" value="2"/>
</dbReference>
<dbReference type="EMBL" id="MU004234">
    <property type="protein sequence ID" value="KAF2669951.1"/>
    <property type="molecule type" value="Genomic_DNA"/>
</dbReference>
<dbReference type="SMART" id="SM00368">
    <property type="entry name" value="LRR_RI"/>
    <property type="match status" value="4"/>
</dbReference>
<evidence type="ECO:0000313" key="1">
    <source>
        <dbReference type="EMBL" id="KAF2669951.1"/>
    </source>
</evidence>
<sequence length="508" mass="56488">MAILQTNSQPEDEIISAKNNMITRVKAQGPWHQKATSLELKGASALPMPVKIATPESLIPCFDHIRKNGTFLPLPGEDQKFSLDEEPYHHTPYIEFEKGVIYRDRRVDLCKMVLGPTNIDGLLDSLESNEFIEHFLLGNNIIGPAGCRRISKFLQDYPERMDTWYLAGNCIDAVGFGLMASSWAKSSATNVWLKRNPLGPDSAQNVAMLIQNSKTLRTLDLDQTQIGDEGVASLFDILCGGDSATPITLRHLYLNAGGVGPKAAKSINRFLHSPRCQLESLYLSMNPLGDAGVILLTEALNRNTTLQRLMLGSVGMTGAGAEILFKSLAGHPNLMALDVGQAYATEDLKAHFNWIDDTAADAITDFILATPNLRLLDLSYSALSFQSLNKIMLRGVLNSNSLCALARSTIHKTSHLGHDEVKAVLAMKRIKPRIKERLDSNVFGHYPGMDLNDFHSDEIRWLKGPKEDLRKIDSVYRNRDAGLQRRGLKRLNKWWHSDDQTLDVVMNS</sequence>
<dbReference type="PANTHER" id="PTHR24113">
    <property type="entry name" value="RAN GTPASE-ACTIVATING PROTEIN 1"/>
    <property type="match status" value="1"/>
</dbReference>
<gene>
    <name evidence="1" type="ORF">BT63DRAFT_226377</name>
</gene>
<dbReference type="InterPro" id="IPR027038">
    <property type="entry name" value="RanGap"/>
</dbReference>
<keyword evidence="2" id="KW-1185">Reference proteome</keyword>
<dbReference type="InterPro" id="IPR001611">
    <property type="entry name" value="Leu-rich_rpt"/>
</dbReference>
<proteinExistence type="predicted"/>
<dbReference type="InterPro" id="IPR032675">
    <property type="entry name" value="LRR_dom_sf"/>
</dbReference>
<evidence type="ECO:0000313" key="2">
    <source>
        <dbReference type="Proteomes" id="UP000799302"/>
    </source>
</evidence>
<organism evidence="1 2">
    <name type="scientific">Microthyrium microscopicum</name>
    <dbReference type="NCBI Taxonomy" id="703497"/>
    <lineage>
        <taxon>Eukaryota</taxon>
        <taxon>Fungi</taxon>
        <taxon>Dikarya</taxon>
        <taxon>Ascomycota</taxon>
        <taxon>Pezizomycotina</taxon>
        <taxon>Dothideomycetes</taxon>
        <taxon>Dothideomycetes incertae sedis</taxon>
        <taxon>Microthyriales</taxon>
        <taxon>Microthyriaceae</taxon>
        <taxon>Microthyrium</taxon>
    </lineage>
</organism>
<accession>A0A6A6UEG3</accession>
<dbReference type="Proteomes" id="UP000799302">
    <property type="component" value="Unassembled WGS sequence"/>
</dbReference>
<dbReference type="Pfam" id="PF13516">
    <property type="entry name" value="LRR_6"/>
    <property type="match status" value="2"/>
</dbReference>
<dbReference type="SUPFAM" id="SSF52047">
    <property type="entry name" value="RNI-like"/>
    <property type="match status" value="1"/>
</dbReference>
<name>A0A6A6UEG3_9PEZI</name>
<dbReference type="GO" id="GO:0005096">
    <property type="term" value="F:GTPase activator activity"/>
    <property type="evidence" value="ECO:0007669"/>
    <property type="project" value="InterPro"/>
</dbReference>
<dbReference type="AlphaFoldDB" id="A0A6A6UEG3"/>
<dbReference type="OrthoDB" id="333024at2759"/>
<protein>
    <submittedName>
        <fullName evidence="1">RNI-like protein</fullName>
    </submittedName>
</protein>
<reference evidence="1" key="1">
    <citation type="journal article" date="2020" name="Stud. Mycol.">
        <title>101 Dothideomycetes genomes: a test case for predicting lifestyles and emergence of pathogens.</title>
        <authorList>
            <person name="Haridas S."/>
            <person name="Albert R."/>
            <person name="Binder M."/>
            <person name="Bloem J."/>
            <person name="Labutti K."/>
            <person name="Salamov A."/>
            <person name="Andreopoulos B."/>
            <person name="Baker S."/>
            <person name="Barry K."/>
            <person name="Bills G."/>
            <person name="Bluhm B."/>
            <person name="Cannon C."/>
            <person name="Castanera R."/>
            <person name="Culley D."/>
            <person name="Daum C."/>
            <person name="Ezra D."/>
            <person name="Gonzalez J."/>
            <person name="Henrissat B."/>
            <person name="Kuo A."/>
            <person name="Liang C."/>
            <person name="Lipzen A."/>
            <person name="Lutzoni F."/>
            <person name="Magnuson J."/>
            <person name="Mondo S."/>
            <person name="Nolan M."/>
            <person name="Ohm R."/>
            <person name="Pangilinan J."/>
            <person name="Park H.-J."/>
            <person name="Ramirez L."/>
            <person name="Alfaro M."/>
            <person name="Sun H."/>
            <person name="Tritt A."/>
            <person name="Yoshinaga Y."/>
            <person name="Zwiers L.-H."/>
            <person name="Turgeon B."/>
            <person name="Goodwin S."/>
            <person name="Spatafora J."/>
            <person name="Crous P."/>
            <person name="Grigoriev I."/>
        </authorList>
    </citation>
    <scope>NUCLEOTIDE SEQUENCE</scope>
    <source>
        <strain evidence="1">CBS 115976</strain>
    </source>
</reference>